<reference evidence="3" key="2">
    <citation type="journal article" date="2011" name="Proc. Natl. Acad. Sci. U.S.A.">
        <title>Obligate biotrophy features unraveled by the genomic analysis of rust fungi.</title>
        <authorList>
            <person name="Duplessis S."/>
            <person name="Cuomo C.A."/>
            <person name="Lin Y.-C."/>
            <person name="Aerts A."/>
            <person name="Tisserant E."/>
            <person name="Veneault-Fourrey C."/>
            <person name="Joly D.L."/>
            <person name="Hacquard S."/>
            <person name="Amselem J."/>
            <person name="Cantarel B.L."/>
            <person name="Chiu R."/>
            <person name="Coutinho P.M."/>
            <person name="Feau N."/>
            <person name="Field M."/>
            <person name="Frey P."/>
            <person name="Gelhaye E."/>
            <person name="Goldberg J."/>
            <person name="Grabherr M.G."/>
            <person name="Kodira C.D."/>
            <person name="Kohler A."/>
            <person name="Kuees U."/>
            <person name="Lindquist E.A."/>
            <person name="Lucas S.M."/>
            <person name="Mago R."/>
            <person name="Mauceli E."/>
            <person name="Morin E."/>
            <person name="Murat C."/>
            <person name="Pangilinan J.L."/>
            <person name="Park R."/>
            <person name="Pearson M."/>
            <person name="Quesneville H."/>
            <person name="Rouhier N."/>
            <person name="Sakthikumar S."/>
            <person name="Salamov A.A."/>
            <person name="Schmutz J."/>
            <person name="Selles B."/>
            <person name="Shapiro H."/>
            <person name="Tanguay P."/>
            <person name="Tuskan G.A."/>
            <person name="Henrissat B."/>
            <person name="Van de Peer Y."/>
            <person name="Rouze P."/>
            <person name="Ellis J.G."/>
            <person name="Dodds P.N."/>
            <person name="Schein J.E."/>
            <person name="Zhong S."/>
            <person name="Hamelin R.C."/>
            <person name="Grigoriev I.V."/>
            <person name="Szabo L.J."/>
            <person name="Martin F."/>
        </authorList>
    </citation>
    <scope>NUCLEOTIDE SEQUENCE [LARGE SCALE GENOMIC DNA]</scope>
    <source>
        <strain evidence="3">CRL 75-36-700-3 / race SCCL</strain>
    </source>
</reference>
<dbReference type="GeneID" id="10533796"/>
<reference key="1">
    <citation type="submission" date="2007-01" db="EMBL/GenBank/DDBJ databases">
        <title>The Genome Sequence of Puccinia graminis f. sp. tritici Strain CRL 75-36-700-3.</title>
        <authorList>
            <consortium name="The Broad Institute Genome Sequencing Platform"/>
            <person name="Birren B."/>
            <person name="Lander E."/>
            <person name="Galagan J."/>
            <person name="Nusbaum C."/>
            <person name="Devon K."/>
            <person name="Cuomo C."/>
            <person name="Jaffe D."/>
            <person name="Butler J."/>
            <person name="Alvarez P."/>
            <person name="Gnerre S."/>
            <person name="Grabherr M."/>
            <person name="Mauceli E."/>
            <person name="Brockman W."/>
            <person name="Young S."/>
            <person name="LaButti K."/>
            <person name="Sykes S."/>
            <person name="DeCaprio D."/>
            <person name="Crawford M."/>
            <person name="Koehrsen M."/>
            <person name="Engels R."/>
            <person name="Montgomery P."/>
            <person name="Pearson M."/>
            <person name="Howarth C."/>
            <person name="Larson L."/>
            <person name="White J."/>
            <person name="Zeng Q."/>
            <person name="Kodira C."/>
            <person name="Yandava C."/>
            <person name="Alvarado L."/>
            <person name="O'Leary S."/>
            <person name="Szabo L."/>
            <person name="Dean R."/>
            <person name="Schein J."/>
        </authorList>
    </citation>
    <scope>NUCLEOTIDE SEQUENCE</scope>
    <source>
        <strain>CRL 75-36-700-3</strain>
    </source>
</reference>
<protein>
    <recommendedName>
        <fullName evidence="1">No apical meristem-associated C-terminal domain-containing protein</fullName>
    </recommendedName>
</protein>
<dbReference type="Proteomes" id="UP000008783">
    <property type="component" value="Unassembled WGS sequence"/>
</dbReference>
<dbReference type="PANTHER" id="PTHR45125">
    <property type="entry name" value="F21J9.4-RELATED"/>
    <property type="match status" value="1"/>
</dbReference>
<dbReference type="AlphaFoldDB" id="E3K6U3"/>
<dbReference type="OMA" id="WSAYCID"/>
<dbReference type="RefSeq" id="XP_003324362.1">
    <property type="nucleotide sequence ID" value="XM_003324314.1"/>
</dbReference>
<dbReference type="VEuPathDB" id="FungiDB:PGTG_05168"/>
<dbReference type="EMBL" id="DS178274">
    <property type="protein sequence ID" value="EFP79943.1"/>
    <property type="molecule type" value="Genomic_DNA"/>
</dbReference>
<evidence type="ECO:0000313" key="2">
    <source>
        <dbReference type="EMBL" id="EFP79943.1"/>
    </source>
</evidence>
<dbReference type="PANTHER" id="PTHR45125:SF3">
    <property type="entry name" value="NO-APICAL-MERISTEM-ASSOCIATED CARBOXY-TERMINAL DOMAIN PROTEIN"/>
    <property type="match status" value="1"/>
</dbReference>
<evidence type="ECO:0000313" key="3">
    <source>
        <dbReference type="Proteomes" id="UP000008783"/>
    </source>
</evidence>
<organism evidence="2 3">
    <name type="scientific">Puccinia graminis f. sp. tritici (strain CRL 75-36-700-3 / race SCCL)</name>
    <name type="common">Black stem rust fungus</name>
    <dbReference type="NCBI Taxonomy" id="418459"/>
    <lineage>
        <taxon>Eukaryota</taxon>
        <taxon>Fungi</taxon>
        <taxon>Dikarya</taxon>
        <taxon>Basidiomycota</taxon>
        <taxon>Pucciniomycotina</taxon>
        <taxon>Pucciniomycetes</taxon>
        <taxon>Pucciniales</taxon>
        <taxon>Pucciniaceae</taxon>
        <taxon>Puccinia</taxon>
    </lineage>
</organism>
<dbReference type="InParanoid" id="E3K6U3"/>
<dbReference type="KEGG" id="pgr:PGTG_05168"/>
<dbReference type="InterPro" id="IPR029466">
    <property type="entry name" value="NAM-associated_C"/>
</dbReference>
<keyword evidence="3" id="KW-1185">Reference proteome</keyword>
<dbReference type="HOGENOM" id="CLU_2098031_0_0_1"/>
<evidence type="ECO:0000259" key="1">
    <source>
        <dbReference type="Pfam" id="PF14303"/>
    </source>
</evidence>
<dbReference type="OrthoDB" id="2507429at2759"/>
<proteinExistence type="predicted"/>
<name>E3K6U3_PUCGT</name>
<gene>
    <name evidence="2" type="ORF">PGTG_05168</name>
</gene>
<accession>E3K6U3</accession>
<feature type="domain" description="No apical meristem-associated C-terminal" evidence="1">
    <location>
        <begin position="74"/>
        <end position="111"/>
    </location>
</feature>
<dbReference type="Pfam" id="PF14303">
    <property type="entry name" value="NAM-associated"/>
    <property type="match status" value="1"/>
</dbReference>
<sequence>MFWSCVFMLYHKAVPDPIQPIDSLKKRWSNYLQPSINKFRGFFNLVKSLNESGASAEDQLNQALRLYLQDQQSHFKYLRCYNLLVKSPKWHKYCCNNNKRGEEKQARSPSSEVPAY</sequence>